<sequence length="64" mass="7121">MEKKDKEKKGKKNISATVSVFFILGLTFSLLSIMPDGGTYLPLGLSFLAIGIADLFETRRKQKE</sequence>
<gene>
    <name evidence="2" type="ORF">GX533_01635</name>
</gene>
<reference evidence="2 3" key="1">
    <citation type="journal article" date="2020" name="Biotechnol. Biofuels">
        <title>New insights from the biogas microbiome by comprehensive genome-resolved metagenomics of nearly 1600 species originating from multiple anaerobic digesters.</title>
        <authorList>
            <person name="Campanaro S."/>
            <person name="Treu L."/>
            <person name="Rodriguez-R L.M."/>
            <person name="Kovalovszki A."/>
            <person name="Ziels R.M."/>
            <person name="Maus I."/>
            <person name="Zhu X."/>
            <person name="Kougias P.G."/>
            <person name="Basile A."/>
            <person name="Luo G."/>
            <person name="Schluter A."/>
            <person name="Konstantinidis K.T."/>
            <person name="Angelidaki I."/>
        </authorList>
    </citation>
    <scope>NUCLEOTIDE SEQUENCE [LARGE SCALE GENOMIC DNA]</scope>
    <source>
        <strain evidence="2">AS05jafATM_89</strain>
    </source>
</reference>
<protein>
    <submittedName>
        <fullName evidence="2">Uncharacterized protein</fullName>
    </submittedName>
</protein>
<feature type="transmembrane region" description="Helical" evidence="1">
    <location>
        <begin position="12"/>
        <end position="33"/>
    </location>
</feature>
<accession>A0A832QF50</accession>
<organism evidence="2 3">
    <name type="scientific">Candidatus Dojkabacteria bacterium</name>
    <dbReference type="NCBI Taxonomy" id="2099670"/>
    <lineage>
        <taxon>Bacteria</taxon>
        <taxon>Candidatus Dojkabacteria</taxon>
    </lineage>
</organism>
<evidence type="ECO:0000313" key="3">
    <source>
        <dbReference type="Proteomes" id="UP000576550"/>
    </source>
</evidence>
<keyword evidence="1" id="KW-0812">Transmembrane</keyword>
<dbReference type="AlphaFoldDB" id="A0A832QF50"/>
<dbReference type="Proteomes" id="UP000576550">
    <property type="component" value="Unassembled WGS sequence"/>
</dbReference>
<dbReference type="EMBL" id="DUTP01000003">
    <property type="protein sequence ID" value="HHX99367.1"/>
    <property type="molecule type" value="Genomic_DNA"/>
</dbReference>
<evidence type="ECO:0000256" key="1">
    <source>
        <dbReference type="SAM" id="Phobius"/>
    </source>
</evidence>
<comment type="caution">
    <text evidence="2">The sequence shown here is derived from an EMBL/GenBank/DDBJ whole genome shotgun (WGS) entry which is preliminary data.</text>
</comment>
<keyword evidence="1" id="KW-1133">Transmembrane helix</keyword>
<keyword evidence="1" id="KW-0472">Membrane</keyword>
<name>A0A832QF50_9BACT</name>
<evidence type="ECO:0000313" key="2">
    <source>
        <dbReference type="EMBL" id="HHX99367.1"/>
    </source>
</evidence>
<feature type="transmembrane region" description="Helical" evidence="1">
    <location>
        <begin position="39"/>
        <end position="56"/>
    </location>
</feature>
<proteinExistence type="predicted"/>